<comment type="caution">
    <text evidence="2">The sequence shown here is derived from an EMBL/GenBank/DDBJ whole genome shotgun (WGS) entry which is preliminary data.</text>
</comment>
<feature type="region of interest" description="Disordered" evidence="1">
    <location>
        <begin position="1"/>
        <end position="23"/>
    </location>
</feature>
<accession>A0AAD3SD60</accession>
<dbReference type="EMBL" id="BSYO01000008">
    <property type="protein sequence ID" value="GMH08620.1"/>
    <property type="molecule type" value="Genomic_DNA"/>
</dbReference>
<feature type="compositionally biased region" description="Basic residues" evidence="1">
    <location>
        <begin position="1"/>
        <end position="10"/>
    </location>
</feature>
<dbReference type="Proteomes" id="UP001279734">
    <property type="component" value="Unassembled WGS sequence"/>
</dbReference>
<proteinExistence type="predicted"/>
<evidence type="ECO:0000313" key="2">
    <source>
        <dbReference type="EMBL" id="GMH08620.1"/>
    </source>
</evidence>
<organism evidence="2 3">
    <name type="scientific">Nepenthes gracilis</name>
    <name type="common">Slender pitcher plant</name>
    <dbReference type="NCBI Taxonomy" id="150966"/>
    <lineage>
        <taxon>Eukaryota</taxon>
        <taxon>Viridiplantae</taxon>
        <taxon>Streptophyta</taxon>
        <taxon>Embryophyta</taxon>
        <taxon>Tracheophyta</taxon>
        <taxon>Spermatophyta</taxon>
        <taxon>Magnoliopsida</taxon>
        <taxon>eudicotyledons</taxon>
        <taxon>Gunneridae</taxon>
        <taxon>Pentapetalae</taxon>
        <taxon>Caryophyllales</taxon>
        <taxon>Nepenthaceae</taxon>
        <taxon>Nepenthes</taxon>
    </lineage>
</organism>
<dbReference type="AlphaFoldDB" id="A0AAD3SD60"/>
<keyword evidence="3" id="KW-1185">Reference proteome</keyword>
<gene>
    <name evidence="2" type="ORF">Nepgr_010460</name>
</gene>
<evidence type="ECO:0000313" key="3">
    <source>
        <dbReference type="Proteomes" id="UP001279734"/>
    </source>
</evidence>
<name>A0AAD3SD60_NEPGR</name>
<sequence>MKHSHPRTTKGKGNLNGQVTASAKKVDPDPIKLSLCKPMGYSGIDNDGFPIRHANGPRTGTHMCLASSDQEGDELDPCIANGCPNAAHLFADVDSQHYLPGSPMHALALVEVVHEIRSSSAKLSITGAGFCELTPDSITKLSCKYSQDTSWALAAELQCCKNDGAYYVQSASGSQQFLVNSPMTASDQVEEVVEDEDNFHDPTLNALKMLLEENAT</sequence>
<evidence type="ECO:0000256" key="1">
    <source>
        <dbReference type="SAM" id="MobiDB-lite"/>
    </source>
</evidence>
<reference evidence="2" key="1">
    <citation type="submission" date="2023-05" db="EMBL/GenBank/DDBJ databases">
        <title>Nepenthes gracilis genome sequencing.</title>
        <authorList>
            <person name="Fukushima K."/>
        </authorList>
    </citation>
    <scope>NUCLEOTIDE SEQUENCE</scope>
    <source>
        <strain evidence="2">SING2019-196</strain>
    </source>
</reference>
<protein>
    <submittedName>
        <fullName evidence="2">Uncharacterized protein</fullName>
    </submittedName>
</protein>